<organism evidence="1 2">
    <name type="scientific">Laetiporus sulphureus 93-53</name>
    <dbReference type="NCBI Taxonomy" id="1314785"/>
    <lineage>
        <taxon>Eukaryota</taxon>
        <taxon>Fungi</taxon>
        <taxon>Dikarya</taxon>
        <taxon>Basidiomycota</taxon>
        <taxon>Agaricomycotina</taxon>
        <taxon>Agaricomycetes</taxon>
        <taxon>Polyporales</taxon>
        <taxon>Laetiporus</taxon>
    </lineage>
</organism>
<dbReference type="GeneID" id="63827429"/>
<dbReference type="AlphaFoldDB" id="A0A165ANJ1"/>
<evidence type="ECO:0000313" key="2">
    <source>
        <dbReference type="Proteomes" id="UP000076871"/>
    </source>
</evidence>
<name>A0A165ANJ1_9APHY</name>
<dbReference type="EMBL" id="KV427994">
    <property type="protein sequence ID" value="KZS99351.1"/>
    <property type="molecule type" value="Genomic_DNA"/>
</dbReference>
<proteinExistence type="predicted"/>
<gene>
    <name evidence="1" type="ORF">LAESUDRAFT_733138</name>
</gene>
<evidence type="ECO:0000313" key="1">
    <source>
        <dbReference type="EMBL" id="KZS99351.1"/>
    </source>
</evidence>
<protein>
    <submittedName>
        <fullName evidence="1">Uncharacterized protein</fullName>
    </submittedName>
</protein>
<keyword evidence="2" id="KW-1185">Reference proteome</keyword>
<sequence>MAWHGVAWLLYQIGTAVPDRASWVHLTLVSLLLIPHYFHAPLKLSSCQYGEPQILQFAESIETLGPCICKNEPIDEANMRWKTCVKLCS</sequence>
<accession>A0A165ANJ1</accession>
<dbReference type="InParanoid" id="A0A165ANJ1"/>
<dbReference type="Proteomes" id="UP000076871">
    <property type="component" value="Unassembled WGS sequence"/>
</dbReference>
<reference evidence="1 2" key="1">
    <citation type="journal article" date="2016" name="Mol. Biol. Evol.">
        <title>Comparative Genomics of Early-Diverging Mushroom-Forming Fungi Provides Insights into the Origins of Lignocellulose Decay Capabilities.</title>
        <authorList>
            <person name="Nagy L.G."/>
            <person name="Riley R."/>
            <person name="Tritt A."/>
            <person name="Adam C."/>
            <person name="Daum C."/>
            <person name="Floudas D."/>
            <person name="Sun H."/>
            <person name="Yadav J.S."/>
            <person name="Pangilinan J."/>
            <person name="Larsson K.H."/>
            <person name="Matsuura K."/>
            <person name="Barry K."/>
            <person name="Labutti K."/>
            <person name="Kuo R."/>
            <person name="Ohm R.A."/>
            <person name="Bhattacharya S.S."/>
            <person name="Shirouzu T."/>
            <person name="Yoshinaga Y."/>
            <person name="Martin F.M."/>
            <person name="Grigoriev I.V."/>
            <person name="Hibbett D.S."/>
        </authorList>
    </citation>
    <scope>NUCLEOTIDE SEQUENCE [LARGE SCALE GENOMIC DNA]</scope>
    <source>
        <strain evidence="1 2">93-53</strain>
    </source>
</reference>
<dbReference type="RefSeq" id="XP_040757092.1">
    <property type="nucleotide sequence ID" value="XM_040910400.1"/>
</dbReference>